<feature type="signal peptide" evidence="14">
    <location>
        <begin position="1"/>
        <end position="19"/>
    </location>
</feature>
<dbReference type="InterPro" id="IPR017441">
    <property type="entry name" value="Protein_kinase_ATP_BS"/>
</dbReference>
<feature type="domain" description="Protein kinase" evidence="15">
    <location>
        <begin position="319"/>
        <end position="594"/>
    </location>
</feature>
<evidence type="ECO:0000256" key="13">
    <source>
        <dbReference type="SAM" id="Phobius"/>
    </source>
</evidence>
<dbReference type="PROSITE" id="PS00108">
    <property type="entry name" value="PROTEIN_KINASE_ST"/>
    <property type="match status" value="1"/>
</dbReference>
<dbReference type="Gene3D" id="1.10.510.10">
    <property type="entry name" value="Transferase(Phosphotransferase) domain 1"/>
    <property type="match status" value="1"/>
</dbReference>
<dbReference type="InterPro" id="IPR008271">
    <property type="entry name" value="Ser/Thr_kinase_AS"/>
</dbReference>
<dbReference type="GO" id="GO:0005886">
    <property type="term" value="C:plasma membrane"/>
    <property type="evidence" value="ECO:0007669"/>
    <property type="project" value="UniProtKB-ARBA"/>
</dbReference>
<dbReference type="AlphaFoldDB" id="A0A067KRX2"/>
<dbReference type="Proteomes" id="UP000027138">
    <property type="component" value="Unassembled WGS sequence"/>
</dbReference>
<evidence type="ECO:0000313" key="17">
    <source>
        <dbReference type="Proteomes" id="UP000027138"/>
    </source>
</evidence>
<dbReference type="Gene3D" id="3.30.200.20">
    <property type="entry name" value="Phosphorylase Kinase, domain 1"/>
    <property type="match status" value="1"/>
</dbReference>
<dbReference type="PROSITE" id="PS00107">
    <property type="entry name" value="PROTEIN_KINASE_ATP"/>
    <property type="match status" value="1"/>
</dbReference>
<keyword evidence="5 14" id="KW-0732">Signal</keyword>
<dbReference type="EMBL" id="KK914502">
    <property type="protein sequence ID" value="KDP35040.1"/>
    <property type="molecule type" value="Genomic_DNA"/>
</dbReference>
<dbReference type="GO" id="GO:0005524">
    <property type="term" value="F:ATP binding"/>
    <property type="evidence" value="ECO:0007669"/>
    <property type="project" value="UniProtKB-UniRule"/>
</dbReference>
<evidence type="ECO:0000256" key="6">
    <source>
        <dbReference type="ARBA" id="ARBA00022741"/>
    </source>
</evidence>
<dbReference type="PROSITE" id="PS50011">
    <property type="entry name" value="PROTEIN_KINASE_DOM"/>
    <property type="match status" value="1"/>
</dbReference>
<dbReference type="OrthoDB" id="836079at2759"/>
<gene>
    <name evidence="16" type="ORF">JCGZ_09328</name>
</gene>
<evidence type="ECO:0000256" key="7">
    <source>
        <dbReference type="ARBA" id="ARBA00022777"/>
    </source>
</evidence>
<evidence type="ECO:0000256" key="12">
    <source>
        <dbReference type="PROSITE-ProRule" id="PRU10141"/>
    </source>
</evidence>
<evidence type="ECO:0000259" key="15">
    <source>
        <dbReference type="PROSITE" id="PS50011"/>
    </source>
</evidence>
<reference evidence="16 17" key="1">
    <citation type="journal article" date="2014" name="PLoS ONE">
        <title>Global Analysis of Gene Expression Profiles in Physic Nut (Jatropha curcas L.) Seedlings Exposed to Salt Stress.</title>
        <authorList>
            <person name="Zhang L."/>
            <person name="Zhang C."/>
            <person name="Wu P."/>
            <person name="Chen Y."/>
            <person name="Li M."/>
            <person name="Jiang H."/>
            <person name="Wu G."/>
        </authorList>
    </citation>
    <scope>NUCLEOTIDE SEQUENCE [LARGE SCALE GENOMIC DNA]</scope>
    <source>
        <strain evidence="17">cv. GZQX0401</strain>
        <tissue evidence="16">Young leaves</tissue>
    </source>
</reference>
<dbReference type="CDD" id="cd14066">
    <property type="entry name" value="STKc_IRAK"/>
    <property type="match status" value="1"/>
</dbReference>
<feature type="transmembrane region" description="Helical" evidence="13">
    <location>
        <begin position="248"/>
        <end position="269"/>
    </location>
</feature>
<evidence type="ECO:0000256" key="2">
    <source>
        <dbReference type="ARBA" id="ARBA00022527"/>
    </source>
</evidence>
<dbReference type="Pfam" id="PF07714">
    <property type="entry name" value="PK_Tyr_Ser-Thr"/>
    <property type="match status" value="1"/>
</dbReference>
<keyword evidence="17" id="KW-1185">Reference proteome</keyword>
<keyword evidence="4 13" id="KW-0812">Transmembrane</keyword>
<proteinExistence type="predicted"/>
<evidence type="ECO:0000256" key="5">
    <source>
        <dbReference type="ARBA" id="ARBA00022729"/>
    </source>
</evidence>
<feature type="chain" id="PRO_5001643149" description="Protein kinase domain-containing protein" evidence="14">
    <location>
        <begin position="20"/>
        <end position="607"/>
    </location>
</feature>
<evidence type="ECO:0000256" key="9">
    <source>
        <dbReference type="ARBA" id="ARBA00022989"/>
    </source>
</evidence>
<keyword evidence="9 13" id="KW-1133">Transmembrane helix</keyword>
<protein>
    <recommendedName>
        <fullName evidence="15">Protein kinase domain-containing protein</fullName>
    </recommendedName>
</protein>
<dbReference type="FunFam" id="1.10.510.10:FF:000161">
    <property type="entry name" value="Wall-associated receptor kinase-like 20"/>
    <property type="match status" value="1"/>
</dbReference>
<dbReference type="InterPro" id="IPR000719">
    <property type="entry name" value="Prot_kinase_dom"/>
</dbReference>
<keyword evidence="7" id="KW-0418">Kinase</keyword>
<evidence type="ECO:0000313" key="16">
    <source>
        <dbReference type="EMBL" id="KDP35040.1"/>
    </source>
</evidence>
<dbReference type="InterPro" id="IPR011009">
    <property type="entry name" value="Kinase-like_dom_sf"/>
</dbReference>
<dbReference type="PANTHER" id="PTHR46008">
    <property type="entry name" value="LEAF RUST 10 DISEASE-RESISTANCE LOCUS RECEPTOR-LIKE PROTEIN KINASE-LIKE 1.4"/>
    <property type="match status" value="1"/>
</dbReference>
<dbReference type="GO" id="GO:0004674">
    <property type="term" value="F:protein serine/threonine kinase activity"/>
    <property type="evidence" value="ECO:0007669"/>
    <property type="project" value="UniProtKB-KW"/>
</dbReference>
<evidence type="ECO:0000256" key="8">
    <source>
        <dbReference type="ARBA" id="ARBA00022840"/>
    </source>
</evidence>
<evidence type="ECO:0000256" key="14">
    <source>
        <dbReference type="SAM" id="SignalP"/>
    </source>
</evidence>
<feature type="binding site" evidence="12">
    <location>
        <position position="347"/>
    </location>
    <ligand>
        <name>ATP</name>
        <dbReference type="ChEBI" id="CHEBI:30616"/>
    </ligand>
</feature>
<accession>A0A067KRX2</accession>
<sequence length="607" mass="69013">MAALSFIVLLFTIFHPVFSFRHEDCPAISCGSLGKLIFPFTNKTSPDFCGPFIVDDCGTETPKFKLWRDSEKWYEIQSVSQTDFITNISVIDEELRRNLNSSNCESFDWSPPKFPFAEIPVTANPFPPVEIISNLATLYKCKHSVPSPSSDFDHKNCPDNSIIYPKNVTASLLPSHPPPNCLIRRLPMNTENTDDHNIFTMFTANFSLQVTDLECKWCLSTGGKCIRKDNTEFQYCLRKKHNALGIKLGAGIGSATLLILSALVLLFWYRYYRKDTASNLLPENTSSHLFSKSDLESSNLYFSVSIFTCIELEEATNKFAPENELGDGGFGTVYYGKLVDGREVAVKRLYERNYKKVQQFLNEIEILTRLRHQNLVSLYGCTSRRSRELLLVYEYISNGTVADHLHGDQANSSPLTWPIRMRIAIETASALVYLHASDVIHRDVKTNNILLDNNFCVKVADFGISRLFPNDVTHTSTAPQGTPGYVDPEYYHCYQLTDKSDVYSFGVVLVELISSMPAVDITRHRQEINLANLALNRIQRCAFDELIDPNLGYQSDEEVKRMTTSVAELAFLCLQQDKEMRPPMDEVLEELKRIESREETKEECDDN</sequence>
<evidence type="ECO:0000256" key="1">
    <source>
        <dbReference type="ARBA" id="ARBA00004167"/>
    </source>
</evidence>
<dbReference type="SMART" id="SM00220">
    <property type="entry name" value="S_TKc"/>
    <property type="match status" value="1"/>
</dbReference>
<keyword evidence="3" id="KW-0808">Transferase</keyword>
<evidence type="ECO:0000256" key="3">
    <source>
        <dbReference type="ARBA" id="ARBA00022679"/>
    </source>
</evidence>
<keyword evidence="11" id="KW-0325">Glycoprotein</keyword>
<dbReference type="SUPFAM" id="SSF56112">
    <property type="entry name" value="Protein kinase-like (PK-like)"/>
    <property type="match status" value="1"/>
</dbReference>
<organism evidence="16 17">
    <name type="scientific">Jatropha curcas</name>
    <name type="common">Barbados nut</name>
    <dbReference type="NCBI Taxonomy" id="180498"/>
    <lineage>
        <taxon>Eukaryota</taxon>
        <taxon>Viridiplantae</taxon>
        <taxon>Streptophyta</taxon>
        <taxon>Embryophyta</taxon>
        <taxon>Tracheophyta</taxon>
        <taxon>Spermatophyta</taxon>
        <taxon>Magnoliopsida</taxon>
        <taxon>eudicotyledons</taxon>
        <taxon>Gunneridae</taxon>
        <taxon>Pentapetalae</taxon>
        <taxon>rosids</taxon>
        <taxon>fabids</taxon>
        <taxon>Malpighiales</taxon>
        <taxon>Euphorbiaceae</taxon>
        <taxon>Crotonoideae</taxon>
        <taxon>Jatropheae</taxon>
        <taxon>Jatropha</taxon>
    </lineage>
</organism>
<comment type="subcellular location">
    <subcellularLocation>
        <location evidence="1">Membrane</location>
        <topology evidence="1">Single-pass membrane protein</topology>
    </subcellularLocation>
</comment>
<keyword evidence="2" id="KW-0723">Serine/threonine-protein kinase</keyword>
<evidence type="ECO:0000256" key="11">
    <source>
        <dbReference type="ARBA" id="ARBA00023180"/>
    </source>
</evidence>
<evidence type="ECO:0000256" key="4">
    <source>
        <dbReference type="ARBA" id="ARBA00022692"/>
    </source>
</evidence>
<name>A0A067KRX2_JATCU</name>
<dbReference type="InterPro" id="IPR001245">
    <property type="entry name" value="Ser-Thr/Tyr_kinase_cat_dom"/>
</dbReference>
<keyword evidence="6 12" id="KW-0547">Nucleotide-binding</keyword>
<keyword evidence="10 13" id="KW-0472">Membrane</keyword>
<dbReference type="PANTHER" id="PTHR46008:SF2">
    <property type="entry name" value="LEAF RUST 10 DISEASE-RESISTANCE LOCUS RECEPTOR-LIKE PROTEIN KINASE-LIKE 1.4"/>
    <property type="match status" value="1"/>
</dbReference>
<keyword evidence="8 12" id="KW-0067">ATP-binding</keyword>
<evidence type="ECO:0000256" key="10">
    <source>
        <dbReference type="ARBA" id="ARBA00023136"/>
    </source>
</evidence>